<evidence type="ECO:0000313" key="2">
    <source>
        <dbReference type="Proteomes" id="UP001221898"/>
    </source>
</evidence>
<dbReference type="EMBL" id="JAINUG010000007">
    <property type="protein sequence ID" value="KAJ8416156.1"/>
    <property type="molecule type" value="Genomic_DNA"/>
</dbReference>
<evidence type="ECO:0000313" key="1">
    <source>
        <dbReference type="EMBL" id="KAJ8416156.1"/>
    </source>
</evidence>
<dbReference type="Proteomes" id="UP001221898">
    <property type="component" value="Unassembled WGS sequence"/>
</dbReference>
<keyword evidence="2" id="KW-1185">Reference proteome</keyword>
<gene>
    <name evidence="1" type="ORF">AAFF_G00381780</name>
</gene>
<comment type="caution">
    <text evidence="1">The sequence shown here is derived from an EMBL/GenBank/DDBJ whole genome shotgun (WGS) entry which is preliminary data.</text>
</comment>
<reference evidence="1" key="1">
    <citation type="journal article" date="2023" name="Science">
        <title>Genome structures resolve the early diversification of teleost fishes.</title>
        <authorList>
            <person name="Parey E."/>
            <person name="Louis A."/>
            <person name="Montfort J."/>
            <person name="Bouchez O."/>
            <person name="Roques C."/>
            <person name="Iampietro C."/>
            <person name="Lluch J."/>
            <person name="Castinel A."/>
            <person name="Donnadieu C."/>
            <person name="Desvignes T."/>
            <person name="Floi Bucao C."/>
            <person name="Jouanno E."/>
            <person name="Wen M."/>
            <person name="Mejri S."/>
            <person name="Dirks R."/>
            <person name="Jansen H."/>
            <person name="Henkel C."/>
            <person name="Chen W.J."/>
            <person name="Zahm M."/>
            <person name="Cabau C."/>
            <person name="Klopp C."/>
            <person name="Thompson A.W."/>
            <person name="Robinson-Rechavi M."/>
            <person name="Braasch I."/>
            <person name="Lecointre G."/>
            <person name="Bobe J."/>
            <person name="Postlethwait J.H."/>
            <person name="Berthelot C."/>
            <person name="Roest Crollius H."/>
            <person name="Guiguen Y."/>
        </authorList>
    </citation>
    <scope>NUCLEOTIDE SEQUENCE</scope>
    <source>
        <strain evidence="1">NC1722</strain>
    </source>
</reference>
<organism evidence="1 2">
    <name type="scientific">Aldrovandia affinis</name>
    <dbReference type="NCBI Taxonomy" id="143900"/>
    <lineage>
        <taxon>Eukaryota</taxon>
        <taxon>Metazoa</taxon>
        <taxon>Chordata</taxon>
        <taxon>Craniata</taxon>
        <taxon>Vertebrata</taxon>
        <taxon>Euteleostomi</taxon>
        <taxon>Actinopterygii</taxon>
        <taxon>Neopterygii</taxon>
        <taxon>Teleostei</taxon>
        <taxon>Notacanthiformes</taxon>
        <taxon>Halosauridae</taxon>
        <taxon>Aldrovandia</taxon>
    </lineage>
</organism>
<proteinExistence type="predicted"/>
<name>A0AAD7X048_9TELE</name>
<dbReference type="AlphaFoldDB" id="A0AAD7X048"/>
<accession>A0AAD7X048</accession>
<protein>
    <submittedName>
        <fullName evidence="1">Uncharacterized protein</fullName>
    </submittedName>
</protein>
<sequence>MQETARLGHISSTRGTGDMKEMTRWLDLGWAILPPSIRRTGYRWFTVETEEVCTAGIVVDIFKESSSR</sequence>